<accession>A0A365YM87</accession>
<evidence type="ECO:0000256" key="5">
    <source>
        <dbReference type="ARBA" id="ARBA00022692"/>
    </source>
</evidence>
<keyword evidence="7 11" id="KW-1133">Transmembrane helix</keyword>
<comment type="similarity">
    <text evidence="3 10">Belongs to the cytochrome c oxidase bacterial subunit CtaF family.</text>
</comment>
<reference evidence="13 14" key="1">
    <citation type="submission" date="2018-01" db="EMBL/GenBank/DDBJ databases">
        <title>Glutamicibacter soli strain NHPC-3 Whole genome sequence and assembly.</title>
        <authorList>
            <person name="Choudhury P."/>
            <person name="Gupta D."/>
            <person name="Sengupta K."/>
            <person name="Jawed A."/>
            <person name="Sultana N."/>
            <person name="Saha P."/>
        </authorList>
    </citation>
    <scope>NUCLEOTIDE SEQUENCE [LARGE SCALE GENOMIC DNA]</scope>
    <source>
        <strain evidence="13 14">NHPC-3</strain>
    </source>
</reference>
<gene>
    <name evidence="13" type="ORF">C1H84_00450</name>
    <name evidence="12" type="ORF">GT020_06515</name>
</gene>
<keyword evidence="14" id="KW-1185">Reference proteome</keyword>
<dbReference type="EMBL" id="WYDN01000004">
    <property type="protein sequence ID" value="NAZ15724.1"/>
    <property type="molecule type" value="Genomic_DNA"/>
</dbReference>
<reference evidence="12 15" key="2">
    <citation type="submission" date="2020-01" db="EMBL/GenBank/DDBJ databases">
        <title>Glutamicibacter soli M275.</title>
        <authorList>
            <person name="Meng X."/>
        </authorList>
    </citation>
    <scope>NUCLEOTIDE SEQUENCE [LARGE SCALE GENOMIC DNA]</scope>
    <source>
        <strain evidence="12 15">M275</strain>
    </source>
</reference>
<keyword evidence="8 10" id="KW-0472">Membrane</keyword>
<comment type="catalytic activity">
    <reaction evidence="9 10">
        <text>4 Fe(II)-[cytochrome c] + O2 + 8 H(+)(in) = 4 Fe(III)-[cytochrome c] + 2 H2O + 4 H(+)(out)</text>
        <dbReference type="Rhea" id="RHEA:11436"/>
        <dbReference type="Rhea" id="RHEA-COMP:10350"/>
        <dbReference type="Rhea" id="RHEA-COMP:14399"/>
        <dbReference type="ChEBI" id="CHEBI:15377"/>
        <dbReference type="ChEBI" id="CHEBI:15378"/>
        <dbReference type="ChEBI" id="CHEBI:15379"/>
        <dbReference type="ChEBI" id="CHEBI:29033"/>
        <dbReference type="ChEBI" id="CHEBI:29034"/>
        <dbReference type="EC" id="7.1.1.9"/>
    </reaction>
</comment>
<evidence type="ECO:0000256" key="4">
    <source>
        <dbReference type="ARBA" id="ARBA00022475"/>
    </source>
</evidence>
<dbReference type="EC" id="7.1.1.9" evidence="10"/>
<dbReference type="Proteomes" id="UP000477543">
    <property type="component" value="Unassembled WGS sequence"/>
</dbReference>
<comment type="subcellular location">
    <subcellularLocation>
        <location evidence="2">Cell membrane</location>
        <topology evidence="2">Multi-pass membrane protein</topology>
    </subcellularLocation>
</comment>
<name>A0A365YM87_9MICC</name>
<dbReference type="InterPro" id="IPR021050">
    <property type="entry name" value="Cyt_c_oxidase_su4_actinobac"/>
</dbReference>
<evidence type="ECO:0000313" key="14">
    <source>
        <dbReference type="Proteomes" id="UP000252167"/>
    </source>
</evidence>
<comment type="function">
    <text evidence="1 10">Part of cytochrome c oxidase, its function is unknown.</text>
</comment>
<evidence type="ECO:0000256" key="3">
    <source>
        <dbReference type="ARBA" id="ARBA00006870"/>
    </source>
</evidence>
<evidence type="ECO:0000256" key="2">
    <source>
        <dbReference type="ARBA" id="ARBA00004651"/>
    </source>
</evidence>
<dbReference type="RefSeq" id="WP_047119128.1">
    <property type="nucleotide sequence ID" value="NZ_CM125969.1"/>
</dbReference>
<dbReference type="GO" id="GO:0004129">
    <property type="term" value="F:cytochrome-c oxidase activity"/>
    <property type="evidence" value="ECO:0007669"/>
    <property type="project" value="UniProtKB-EC"/>
</dbReference>
<evidence type="ECO:0000313" key="12">
    <source>
        <dbReference type="EMBL" id="NAZ15724.1"/>
    </source>
</evidence>
<organism evidence="13 14">
    <name type="scientific">Glutamicibacter soli</name>
    <dbReference type="NCBI Taxonomy" id="453836"/>
    <lineage>
        <taxon>Bacteria</taxon>
        <taxon>Bacillati</taxon>
        <taxon>Actinomycetota</taxon>
        <taxon>Actinomycetes</taxon>
        <taxon>Micrococcales</taxon>
        <taxon>Micrococcaceae</taxon>
        <taxon>Glutamicibacter</taxon>
    </lineage>
</organism>
<dbReference type="Proteomes" id="UP000252167">
    <property type="component" value="Unassembled WGS sequence"/>
</dbReference>
<sequence length="133" mass="14790">MKVEAWMFLGGIFFFIPVAFVYGYMTNWQELVGFPALLLTGGLCGMVGWYLYFTARRVGPRPEDRVDGEIHENAGDIGHFSPWSWWPLVLAGAAAIGFLGIAVGWWVFFVGAGLAVIALVGWVYEYSRGDHAH</sequence>
<dbReference type="GO" id="GO:0022900">
    <property type="term" value="P:electron transport chain"/>
    <property type="evidence" value="ECO:0007669"/>
    <property type="project" value="InterPro"/>
</dbReference>
<evidence type="ECO:0000256" key="8">
    <source>
        <dbReference type="ARBA" id="ARBA00023136"/>
    </source>
</evidence>
<comment type="subunit">
    <text evidence="10">Associates with subunits I, II and III to form cytochrome c oxidase.</text>
</comment>
<evidence type="ECO:0000256" key="9">
    <source>
        <dbReference type="ARBA" id="ARBA00047816"/>
    </source>
</evidence>
<keyword evidence="5 11" id="KW-0812">Transmembrane</keyword>
<proteinExistence type="inferred from homology"/>
<dbReference type="EMBL" id="POAF01000001">
    <property type="protein sequence ID" value="RBM03812.1"/>
    <property type="molecule type" value="Genomic_DNA"/>
</dbReference>
<feature type="transmembrane region" description="Helical" evidence="11">
    <location>
        <begin position="91"/>
        <end position="124"/>
    </location>
</feature>
<evidence type="ECO:0000256" key="7">
    <source>
        <dbReference type="ARBA" id="ARBA00022989"/>
    </source>
</evidence>
<comment type="caution">
    <text evidence="13">The sequence shown here is derived from an EMBL/GenBank/DDBJ whole genome shotgun (WGS) entry which is preliminary data.</text>
</comment>
<evidence type="ECO:0000313" key="13">
    <source>
        <dbReference type="EMBL" id="RBM03812.1"/>
    </source>
</evidence>
<dbReference type="GO" id="GO:0005886">
    <property type="term" value="C:plasma membrane"/>
    <property type="evidence" value="ECO:0007669"/>
    <property type="project" value="UniProtKB-SubCell"/>
</dbReference>
<feature type="transmembrane region" description="Helical" evidence="11">
    <location>
        <begin position="31"/>
        <end position="52"/>
    </location>
</feature>
<evidence type="ECO:0000256" key="6">
    <source>
        <dbReference type="ARBA" id="ARBA00022967"/>
    </source>
</evidence>
<dbReference type="Pfam" id="PF12270">
    <property type="entry name" value="Cyt_c_ox_IV"/>
    <property type="match status" value="1"/>
</dbReference>
<keyword evidence="6 10" id="KW-1278">Translocase</keyword>
<dbReference type="PIRSF" id="PIRSF017385">
    <property type="entry name" value="CtaF"/>
    <property type="match status" value="1"/>
</dbReference>
<protein>
    <recommendedName>
        <fullName evidence="10">Cytochrome c oxidase polypeptide 4</fullName>
        <ecNumber evidence="10">7.1.1.9</ecNumber>
    </recommendedName>
    <alternativeName>
        <fullName evidence="10">Cytochrome aa3 subunit 4</fullName>
    </alternativeName>
    <alternativeName>
        <fullName evidence="10">Cytochrome c oxidase polypeptide IV</fullName>
    </alternativeName>
</protein>
<evidence type="ECO:0000313" key="15">
    <source>
        <dbReference type="Proteomes" id="UP000477543"/>
    </source>
</evidence>
<feature type="transmembrane region" description="Helical" evidence="11">
    <location>
        <begin position="6"/>
        <end position="24"/>
    </location>
</feature>
<dbReference type="AlphaFoldDB" id="A0A365YM87"/>
<keyword evidence="4 10" id="KW-1003">Cell membrane</keyword>
<evidence type="ECO:0000256" key="1">
    <source>
        <dbReference type="ARBA" id="ARBA00002536"/>
    </source>
</evidence>
<evidence type="ECO:0000256" key="11">
    <source>
        <dbReference type="SAM" id="Phobius"/>
    </source>
</evidence>
<evidence type="ECO:0000256" key="10">
    <source>
        <dbReference type="PIRNR" id="PIRNR017385"/>
    </source>
</evidence>